<organism evidence="4 5">
    <name type="scientific">Hydrogenivirga caldilitoris</name>
    <dbReference type="NCBI Taxonomy" id="246264"/>
    <lineage>
        <taxon>Bacteria</taxon>
        <taxon>Pseudomonadati</taxon>
        <taxon>Aquificota</taxon>
        <taxon>Aquificia</taxon>
        <taxon>Aquificales</taxon>
        <taxon>Aquificaceae</taxon>
        <taxon>Hydrogenivirga</taxon>
    </lineage>
</organism>
<dbReference type="GO" id="GO:0006310">
    <property type="term" value="P:DNA recombination"/>
    <property type="evidence" value="ECO:0007669"/>
    <property type="project" value="TreeGrafter"/>
</dbReference>
<dbReference type="Gene3D" id="3.40.50.300">
    <property type="entry name" value="P-loop containing nucleotide triphosphate hydrolases"/>
    <property type="match status" value="1"/>
</dbReference>
<dbReference type="InterPro" id="IPR027417">
    <property type="entry name" value="P-loop_NTPase"/>
</dbReference>
<keyword evidence="3" id="KW-0238">DNA-binding</keyword>
<sequence length="685" mass="79395">MLFRILLPNGRVSLYSGRWDKEDSPLGWRALVPSGSGGTTGIVVGVSEGETEREVIEFPDEAPLLNQWGLSLVEELSLDYLMHKGVLLFKLLPSAFLWKEEELLTIADIKPVGLDRKSLEIIEYVRKRRGVKPENLKKKYNPDLIKLLLKKGFLAIKRSWRAPDVEEKFYRLNLPLKEALKKVRSKEKKRLLVFLAGKELVSEEELIEWGFKRRLLNELLREGLISLEREHLSRQRDKGKPSVELVKRVFGGRVLIWSTFEKALQEIAFIAEQNLNRGHSTLILFPDYGELERSISVLNYSFGDKLIEIHSRLQARRVYENWFRAYREPVVVAGTYISMLCPAHSLSTVVLFDESSAGVKLRHVGNLDIRRASLILTKKLGASLVFTTPAPSLSSYYMVKKGRMNLEGEPPSPETTVIKRDPTEVLTEELYKQLKIYKDKDILFLVPKHGYSYVYCPRCETLSECPECGTFLTYSLKREELYCTRCRYQREELTCPECEGELEEVGFGLEKAVEVIEDNLGLEDNFHFSTHPHWESKHELVVILSADSLLSVPSYRAKEELLLYLLKAKNVAGEKLFVQTLFPDEEVFKALNEGATETIYSKELEERERDMLPPFWRLLLIKTTNRELENYVFKVVSPNVKSTYNVRENSYELLVRFRERKTLWKVKQLLKRFSRDIIEVKVDPF</sequence>
<dbReference type="AlphaFoldDB" id="A0A497XR97"/>
<dbReference type="GO" id="GO:0043138">
    <property type="term" value="F:3'-5' DNA helicase activity"/>
    <property type="evidence" value="ECO:0007669"/>
    <property type="project" value="TreeGrafter"/>
</dbReference>
<dbReference type="PANTHER" id="PTHR30580">
    <property type="entry name" value="PRIMOSOMAL PROTEIN N"/>
    <property type="match status" value="1"/>
</dbReference>
<dbReference type="GO" id="GO:0006270">
    <property type="term" value="P:DNA replication initiation"/>
    <property type="evidence" value="ECO:0007669"/>
    <property type="project" value="TreeGrafter"/>
</dbReference>
<proteinExistence type="predicted"/>
<evidence type="ECO:0000256" key="1">
    <source>
        <dbReference type="ARBA" id="ARBA00022741"/>
    </source>
</evidence>
<dbReference type="GO" id="GO:0003677">
    <property type="term" value="F:DNA binding"/>
    <property type="evidence" value="ECO:0007669"/>
    <property type="project" value="UniProtKB-KW"/>
</dbReference>
<evidence type="ECO:0000256" key="3">
    <source>
        <dbReference type="ARBA" id="ARBA00023125"/>
    </source>
</evidence>
<evidence type="ECO:0000313" key="5">
    <source>
        <dbReference type="Proteomes" id="UP000267841"/>
    </source>
</evidence>
<dbReference type="Proteomes" id="UP000267841">
    <property type="component" value="Unassembled WGS sequence"/>
</dbReference>
<reference evidence="4 5" key="1">
    <citation type="submission" date="2018-10" db="EMBL/GenBank/DDBJ databases">
        <title>Genomic Encyclopedia of Archaeal and Bacterial Type Strains, Phase II (KMG-II): from individual species to whole genera.</title>
        <authorList>
            <person name="Goeker M."/>
        </authorList>
    </citation>
    <scope>NUCLEOTIDE SEQUENCE [LARGE SCALE GENOMIC DNA]</scope>
    <source>
        <strain evidence="4 5">DSM 16510</strain>
    </source>
</reference>
<name>A0A497XR97_9AQUI</name>
<gene>
    <name evidence="4" type="ORF">BCF55_1094</name>
</gene>
<dbReference type="GO" id="GO:0006302">
    <property type="term" value="P:double-strand break repair"/>
    <property type="evidence" value="ECO:0007669"/>
    <property type="project" value="TreeGrafter"/>
</dbReference>
<keyword evidence="1" id="KW-0547">Nucleotide-binding</keyword>
<keyword evidence="5" id="KW-1185">Reference proteome</keyword>
<keyword evidence="4" id="KW-0347">Helicase</keyword>
<protein>
    <submittedName>
        <fullName evidence="4">Replication restart DNA helicase PriA</fullName>
    </submittedName>
</protein>
<evidence type="ECO:0000256" key="2">
    <source>
        <dbReference type="ARBA" id="ARBA00022840"/>
    </source>
</evidence>
<keyword evidence="2" id="KW-0067">ATP-binding</keyword>
<dbReference type="PANTHER" id="PTHR30580:SF0">
    <property type="entry name" value="PRIMOSOMAL PROTEIN N"/>
    <property type="match status" value="1"/>
</dbReference>
<comment type="caution">
    <text evidence="4">The sequence shown here is derived from an EMBL/GenBank/DDBJ whole genome shotgun (WGS) entry which is preliminary data.</text>
</comment>
<keyword evidence="4" id="KW-0378">Hydrolase</keyword>
<accession>A0A497XR97</accession>
<dbReference type="GO" id="GO:0005524">
    <property type="term" value="F:ATP binding"/>
    <property type="evidence" value="ECO:0007669"/>
    <property type="project" value="UniProtKB-KW"/>
</dbReference>
<evidence type="ECO:0000313" key="4">
    <source>
        <dbReference type="EMBL" id="RLJ70811.1"/>
    </source>
</evidence>
<dbReference type="EMBL" id="RCCJ01000001">
    <property type="protein sequence ID" value="RLJ70811.1"/>
    <property type="molecule type" value="Genomic_DNA"/>
</dbReference>